<keyword evidence="2" id="KW-1185">Reference proteome</keyword>
<protein>
    <submittedName>
        <fullName evidence="1">Uncharacterized protein</fullName>
    </submittedName>
</protein>
<dbReference type="EMBL" id="CM004391">
    <property type="protein sequence ID" value="KAG8654382.1"/>
    <property type="molecule type" value="Genomic_DNA"/>
</dbReference>
<comment type="caution">
    <text evidence="1">The sequence shown here is derived from an EMBL/GenBank/DDBJ whole genome shotgun (WGS) entry which is preliminary data.</text>
</comment>
<dbReference type="Proteomes" id="UP000091857">
    <property type="component" value="Chromosome 5"/>
</dbReference>
<accession>A0ACB7HP34</accession>
<sequence>MGRKENKQKEVKSSSSSIPKALSDHSEDLSKTLKTKDKSPLDLKKWIEELSQSPEVIKAIQNMASSSGDLGMIFKTKAIVTVHGTTSLSQTVDSKDSSNPLKAVGLPKIQSSYGYSTGIYKWFLKHNSEFEIEVENGFNDINPWEIIRKYYPENWYFAPKDLLKPQDYYNSILEETGSVKIKHNFDKNHKEIISYSSIQIKRVIHLKDWPTSNLYTALKFKNFKKYCTSYNYFDYIDVWTNIFSIQNPTTTHSWLIYFDQHSIKTTTRFTNWFLKLWQYRGITEDILSQEVLHVYQYFKNNYKPAQNEKYIPHLMYFCINFFISWVYQWYFDFQYITELNIPVIVKKHKIKWWGSFRNSTTEEVVKNWIIKRAQFPTVSYAGKLTLQGEPSFGAQKAQCQALLAAAKTLEKYKMICQQIFNHLASGESSTTSSSRSSSSKNLTSSYCDSNEDDCYGVLLP</sequence>
<proteinExistence type="predicted"/>
<name>A0ACB7HP34_MANES</name>
<feature type="non-terminal residue" evidence="1">
    <location>
        <position position="460"/>
    </location>
</feature>
<organism evidence="1 2">
    <name type="scientific">Manihot esculenta</name>
    <name type="common">Cassava</name>
    <name type="synonym">Jatropha manihot</name>
    <dbReference type="NCBI Taxonomy" id="3983"/>
    <lineage>
        <taxon>Eukaryota</taxon>
        <taxon>Viridiplantae</taxon>
        <taxon>Streptophyta</taxon>
        <taxon>Embryophyta</taxon>
        <taxon>Tracheophyta</taxon>
        <taxon>Spermatophyta</taxon>
        <taxon>Magnoliopsida</taxon>
        <taxon>eudicotyledons</taxon>
        <taxon>Gunneridae</taxon>
        <taxon>Pentapetalae</taxon>
        <taxon>rosids</taxon>
        <taxon>fabids</taxon>
        <taxon>Malpighiales</taxon>
        <taxon>Euphorbiaceae</taxon>
        <taxon>Crotonoideae</taxon>
        <taxon>Manihoteae</taxon>
        <taxon>Manihot</taxon>
    </lineage>
</organism>
<evidence type="ECO:0000313" key="2">
    <source>
        <dbReference type="Proteomes" id="UP000091857"/>
    </source>
</evidence>
<gene>
    <name evidence="1" type="ORF">MANES_05G186750v8</name>
</gene>
<reference evidence="2" key="1">
    <citation type="journal article" date="2016" name="Nat. Biotechnol.">
        <title>Sequencing wild and cultivated cassava and related species reveals extensive interspecific hybridization and genetic diversity.</title>
        <authorList>
            <person name="Bredeson J.V."/>
            <person name="Lyons J.B."/>
            <person name="Prochnik S.E."/>
            <person name="Wu G.A."/>
            <person name="Ha C.M."/>
            <person name="Edsinger-Gonzales E."/>
            <person name="Grimwood J."/>
            <person name="Schmutz J."/>
            <person name="Rabbi I.Y."/>
            <person name="Egesi C."/>
            <person name="Nauluvula P."/>
            <person name="Lebot V."/>
            <person name="Ndunguru J."/>
            <person name="Mkamilo G."/>
            <person name="Bart R.S."/>
            <person name="Setter T.L."/>
            <person name="Gleadow R.M."/>
            <person name="Kulakow P."/>
            <person name="Ferguson M.E."/>
            <person name="Rounsley S."/>
            <person name="Rokhsar D.S."/>
        </authorList>
    </citation>
    <scope>NUCLEOTIDE SEQUENCE [LARGE SCALE GENOMIC DNA]</scope>
    <source>
        <strain evidence="2">cv. AM560-2</strain>
    </source>
</reference>
<evidence type="ECO:0000313" key="1">
    <source>
        <dbReference type="EMBL" id="KAG8654382.1"/>
    </source>
</evidence>